<name>A0ABM4B136_HYDVU</name>
<dbReference type="InterPro" id="IPR009057">
    <property type="entry name" value="Homeodomain-like_sf"/>
</dbReference>
<proteinExistence type="predicted"/>
<reference evidence="1" key="1">
    <citation type="submission" date="2025-05" db="UniProtKB">
        <authorList>
            <consortium name="RefSeq"/>
        </authorList>
    </citation>
    <scope>NUCLEOTIDE SEQUENCE [LARGE SCALE GENOMIC DNA]</scope>
</reference>
<evidence type="ECO:0000313" key="1">
    <source>
        <dbReference type="Proteomes" id="UP001652625"/>
    </source>
</evidence>
<dbReference type="InterPro" id="IPR036388">
    <property type="entry name" value="WH-like_DNA-bd_sf"/>
</dbReference>
<keyword evidence="1" id="KW-1185">Reference proteome</keyword>
<sequence>MDWVSTLRSLKFKSFDKDFDKGRIIQMHNADWSLRKISKQVGCGKSTVQRVVSRFISRNSISRKSGSGRKQKTTEREDRLIVMEVMKNRRISNTVTRIKKGEEFTSGWQTKKSFINEKNCVKRLKWCGDHLSWTSDQWKRVIWTDESPFVVQYGN</sequence>
<gene>
    <name evidence="2" type="primary">LOC136074090</name>
</gene>
<dbReference type="Gene3D" id="1.10.10.10">
    <property type="entry name" value="Winged helix-like DNA-binding domain superfamily/Winged helix DNA-binding domain"/>
    <property type="match status" value="1"/>
</dbReference>
<dbReference type="InterPro" id="IPR036397">
    <property type="entry name" value="RNaseH_sf"/>
</dbReference>
<dbReference type="Proteomes" id="UP001652625">
    <property type="component" value="Chromosome 01"/>
</dbReference>
<reference evidence="2" key="2">
    <citation type="submission" date="2025-08" db="UniProtKB">
        <authorList>
            <consortium name="RefSeq"/>
        </authorList>
    </citation>
    <scope>IDENTIFICATION</scope>
</reference>
<protein>
    <submittedName>
        <fullName evidence="2">Uncharacterized protein LOC136074090</fullName>
    </submittedName>
</protein>
<dbReference type="SUPFAM" id="SSF46689">
    <property type="entry name" value="Homeodomain-like"/>
    <property type="match status" value="1"/>
</dbReference>
<dbReference type="GeneID" id="136074090"/>
<dbReference type="Pfam" id="PF13384">
    <property type="entry name" value="HTH_23"/>
    <property type="match status" value="1"/>
</dbReference>
<accession>A0ABM4B136</accession>
<organism evidence="1 2">
    <name type="scientific">Hydra vulgaris</name>
    <name type="common">Hydra</name>
    <name type="synonym">Hydra attenuata</name>
    <dbReference type="NCBI Taxonomy" id="6087"/>
    <lineage>
        <taxon>Eukaryota</taxon>
        <taxon>Metazoa</taxon>
        <taxon>Cnidaria</taxon>
        <taxon>Hydrozoa</taxon>
        <taxon>Hydroidolina</taxon>
        <taxon>Anthoathecata</taxon>
        <taxon>Aplanulata</taxon>
        <taxon>Hydridae</taxon>
        <taxon>Hydra</taxon>
    </lineage>
</organism>
<evidence type="ECO:0000313" key="2">
    <source>
        <dbReference type="RefSeq" id="XP_065642461.1"/>
    </source>
</evidence>
<dbReference type="Gene3D" id="3.30.420.10">
    <property type="entry name" value="Ribonuclease H-like superfamily/Ribonuclease H"/>
    <property type="match status" value="1"/>
</dbReference>
<dbReference type="RefSeq" id="XP_065642461.1">
    <property type="nucleotide sequence ID" value="XM_065786389.1"/>
</dbReference>